<dbReference type="InterPro" id="IPR011008">
    <property type="entry name" value="Dimeric_a/b-barrel"/>
</dbReference>
<dbReference type="Pfam" id="PF13412">
    <property type="entry name" value="HTH_24"/>
    <property type="match status" value="1"/>
</dbReference>
<dbReference type="InterPro" id="IPR036390">
    <property type="entry name" value="WH_DNA-bd_sf"/>
</dbReference>
<keyword evidence="2" id="KW-0238">DNA-binding</keyword>
<name>A0A0C1MMA8_9GAMM</name>
<dbReference type="InterPro" id="IPR019887">
    <property type="entry name" value="Tscrpt_reg_AsnC/Lrp_C"/>
</dbReference>
<dbReference type="PANTHER" id="PTHR30154">
    <property type="entry name" value="LEUCINE-RESPONSIVE REGULATORY PROTEIN"/>
    <property type="match status" value="1"/>
</dbReference>
<dbReference type="Pfam" id="PF01037">
    <property type="entry name" value="AsnC_trans_reg"/>
    <property type="match status" value="1"/>
</dbReference>
<sequence>MPDIDNKDRILLSALQQNARLSNAALAEQASLSDTPCLRRVKKLQQDGVILGYHADISPPAVGYSVLVYAFIRLTKNSVKAAESFENHVDGLQQVRSCSVVSGSHDYLLEILAEDLPSYEHFVKHSLASLEFIAAVESTIVLKQTFNKRGVPL</sequence>
<dbReference type="Proteomes" id="UP000031327">
    <property type="component" value="Unassembled WGS sequence"/>
</dbReference>
<dbReference type="GO" id="GO:0043200">
    <property type="term" value="P:response to amino acid"/>
    <property type="evidence" value="ECO:0007669"/>
    <property type="project" value="TreeGrafter"/>
</dbReference>
<dbReference type="EMBL" id="JWIC01000008">
    <property type="protein sequence ID" value="KID55568.1"/>
    <property type="molecule type" value="Genomic_DNA"/>
</dbReference>
<dbReference type="Gene3D" id="1.10.10.10">
    <property type="entry name" value="Winged helix-like DNA-binding domain superfamily/Winged helix DNA-binding domain"/>
    <property type="match status" value="1"/>
</dbReference>
<feature type="domain" description="HTH asnC-type" evidence="4">
    <location>
        <begin position="4"/>
        <end position="65"/>
    </location>
</feature>
<dbReference type="PRINTS" id="PR00033">
    <property type="entry name" value="HTHASNC"/>
</dbReference>
<dbReference type="AlphaFoldDB" id="A0A0C1MMA8"/>
<proteinExistence type="predicted"/>
<dbReference type="SUPFAM" id="SSF46785">
    <property type="entry name" value="Winged helix' DNA-binding domain"/>
    <property type="match status" value="1"/>
</dbReference>
<dbReference type="SUPFAM" id="SSF54909">
    <property type="entry name" value="Dimeric alpha+beta barrel"/>
    <property type="match status" value="1"/>
</dbReference>
<evidence type="ECO:0000313" key="5">
    <source>
        <dbReference type="EMBL" id="KID55568.1"/>
    </source>
</evidence>
<dbReference type="PROSITE" id="PS50956">
    <property type="entry name" value="HTH_ASNC_2"/>
    <property type="match status" value="1"/>
</dbReference>
<keyword evidence="1" id="KW-0805">Transcription regulation</keyword>
<dbReference type="OrthoDB" id="166264at2"/>
<evidence type="ECO:0000256" key="3">
    <source>
        <dbReference type="ARBA" id="ARBA00023163"/>
    </source>
</evidence>
<comment type="caution">
    <text evidence="5">The sequence shown here is derived from an EMBL/GenBank/DDBJ whole genome shotgun (WGS) entry which is preliminary data.</text>
</comment>
<dbReference type="GO" id="GO:0043565">
    <property type="term" value="F:sequence-specific DNA binding"/>
    <property type="evidence" value="ECO:0007669"/>
    <property type="project" value="InterPro"/>
</dbReference>
<gene>
    <name evidence="5" type="ORF">JF50_20465</name>
</gene>
<evidence type="ECO:0000256" key="1">
    <source>
        <dbReference type="ARBA" id="ARBA00023015"/>
    </source>
</evidence>
<accession>A0A0C1MMA8</accession>
<dbReference type="GO" id="GO:0005829">
    <property type="term" value="C:cytosol"/>
    <property type="evidence" value="ECO:0007669"/>
    <property type="project" value="TreeGrafter"/>
</dbReference>
<dbReference type="InterPro" id="IPR019888">
    <property type="entry name" value="Tscrpt_reg_AsnC-like"/>
</dbReference>
<evidence type="ECO:0000259" key="4">
    <source>
        <dbReference type="PROSITE" id="PS50956"/>
    </source>
</evidence>
<reference evidence="5 6" key="1">
    <citation type="submission" date="2014-12" db="EMBL/GenBank/DDBJ databases">
        <title>Draft Genome Sequence of Pseudoalteromonas luteoviolacea HI1.</title>
        <authorList>
            <person name="Asahina A.Y."/>
            <person name="Hadfield M.G."/>
        </authorList>
    </citation>
    <scope>NUCLEOTIDE SEQUENCE [LARGE SCALE GENOMIC DNA]</scope>
    <source>
        <strain evidence="5 6">HI1</strain>
    </source>
</reference>
<protein>
    <submittedName>
        <fullName evidence="5">Transcriptional regulator</fullName>
    </submittedName>
</protein>
<dbReference type="RefSeq" id="WP_039611222.1">
    <property type="nucleotide sequence ID" value="NZ_JWIC01000008.1"/>
</dbReference>
<evidence type="ECO:0000256" key="2">
    <source>
        <dbReference type="ARBA" id="ARBA00023125"/>
    </source>
</evidence>
<dbReference type="PANTHER" id="PTHR30154:SF34">
    <property type="entry name" value="TRANSCRIPTIONAL REGULATOR AZLB"/>
    <property type="match status" value="1"/>
</dbReference>
<dbReference type="InterPro" id="IPR036388">
    <property type="entry name" value="WH-like_DNA-bd_sf"/>
</dbReference>
<organism evidence="5 6">
    <name type="scientific">Pseudoalteromonas luteoviolacea</name>
    <dbReference type="NCBI Taxonomy" id="43657"/>
    <lineage>
        <taxon>Bacteria</taxon>
        <taxon>Pseudomonadati</taxon>
        <taxon>Pseudomonadota</taxon>
        <taxon>Gammaproteobacteria</taxon>
        <taxon>Alteromonadales</taxon>
        <taxon>Pseudoalteromonadaceae</taxon>
        <taxon>Pseudoalteromonas</taxon>
    </lineage>
</organism>
<evidence type="ECO:0000313" key="6">
    <source>
        <dbReference type="Proteomes" id="UP000031327"/>
    </source>
</evidence>
<dbReference type="SMART" id="SM00344">
    <property type="entry name" value="HTH_ASNC"/>
    <property type="match status" value="1"/>
</dbReference>
<dbReference type="InterPro" id="IPR000485">
    <property type="entry name" value="AsnC-type_HTH_dom"/>
</dbReference>
<dbReference type="Gene3D" id="3.30.70.920">
    <property type="match status" value="1"/>
</dbReference>
<keyword evidence="3" id="KW-0804">Transcription</keyword>